<keyword evidence="7 8" id="KW-0131">Cell cycle</keyword>
<feature type="domain" description="Mur ligase central" evidence="10">
    <location>
        <begin position="113"/>
        <end position="288"/>
    </location>
</feature>
<keyword evidence="4 7" id="KW-0436">Ligase</keyword>
<evidence type="ECO:0000256" key="1">
    <source>
        <dbReference type="ARBA" id="ARBA00004496"/>
    </source>
</evidence>
<dbReference type="NCBIfam" id="TIGR01087">
    <property type="entry name" value="murD"/>
    <property type="match status" value="1"/>
</dbReference>
<dbReference type="EMBL" id="CP015518">
    <property type="protein sequence ID" value="APG25360.1"/>
    <property type="molecule type" value="Genomic_DNA"/>
</dbReference>
<dbReference type="GO" id="GO:0005524">
    <property type="term" value="F:ATP binding"/>
    <property type="evidence" value="ECO:0007669"/>
    <property type="project" value="UniProtKB-UniRule"/>
</dbReference>
<dbReference type="GO" id="GO:0005737">
    <property type="term" value="C:cytoplasm"/>
    <property type="evidence" value="ECO:0007669"/>
    <property type="project" value="UniProtKB-SubCell"/>
</dbReference>
<evidence type="ECO:0000313" key="11">
    <source>
        <dbReference type="EMBL" id="APG25360.1"/>
    </source>
</evidence>
<comment type="subcellular location">
    <subcellularLocation>
        <location evidence="1 7 8">Cytoplasm</location>
    </subcellularLocation>
</comment>
<keyword evidence="6 7" id="KW-0067">ATP-binding</keyword>
<keyword evidence="3 7" id="KW-0963">Cytoplasm</keyword>
<dbReference type="Pfam" id="PF21799">
    <property type="entry name" value="MurD-like_N"/>
    <property type="match status" value="1"/>
</dbReference>
<dbReference type="HAMAP" id="MF_00639">
    <property type="entry name" value="MurD"/>
    <property type="match status" value="1"/>
</dbReference>
<feature type="domain" description="Mur ligase C-terminal" evidence="9">
    <location>
        <begin position="311"/>
        <end position="421"/>
    </location>
</feature>
<dbReference type="AlphaFoldDB" id="A0A1L3GHH6"/>
<evidence type="ECO:0000256" key="8">
    <source>
        <dbReference type="RuleBase" id="RU003664"/>
    </source>
</evidence>
<dbReference type="GO" id="GO:0008764">
    <property type="term" value="F:UDP-N-acetylmuramoylalanine-D-glutamate ligase activity"/>
    <property type="evidence" value="ECO:0007669"/>
    <property type="project" value="UniProtKB-UniRule"/>
</dbReference>
<dbReference type="GO" id="GO:0008360">
    <property type="term" value="P:regulation of cell shape"/>
    <property type="evidence" value="ECO:0007669"/>
    <property type="project" value="UniProtKB-KW"/>
</dbReference>
<comment type="pathway">
    <text evidence="2 7 8">Cell wall biogenesis; peptidoglycan biosynthesis.</text>
</comment>
<evidence type="ECO:0000256" key="7">
    <source>
        <dbReference type="HAMAP-Rule" id="MF_00639"/>
    </source>
</evidence>
<evidence type="ECO:0000256" key="5">
    <source>
        <dbReference type="ARBA" id="ARBA00022741"/>
    </source>
</evidence>
<gene>
    <name evidence="7" type="primary">murD</name>
    <name evidence="11" type="ORF">A7E75_10270</name>
</gene>
<dbReference type="SUPFAM" id="SSF51984">
    <property type="entry name" value="MurCD N-terminal domain"/>
    <property type="match status" value="1"/>
</dbReference>
<dbReference type="GO" id="GO:0051301">
    <property type="term" value="P:cell division"/>
    <property type="evidence" value="ECO:0007669"/>
    <property type="project" value="UniProtKB-KW"/>
</dbReference>
<dbReference type="Gene3D" id="3.40.1190.10">
    <property type="entry name" value="Mur-like, catalytic domain"/>
    <property type="match status" value="1"/>
</dbReference>
<protein>
    <recommendedName>
        <fullName evidence="7 8">UDP-N-acetylmuramoylalanine--D-glutamate ligase</fullName>
        <ecNumber evidence="7 8">6.3.2.9</ecNumber>
    </recommendedName>
    <alternativeName>
        <fullName evidence="7">D-glutamic acid-adding enzyme</fullName>
    </alternativeName>
    <alternativeName>
        <fullName evidence="7">UDP-N-acetylmuramoyl-L-alanyl-D-glutamate synthetase</fullName>
    </alternativeName>
</protein>
<name>A0A1L3GHH6_SYNAC</name>
<keyword evidence="12" id="KW-1185">Reference proteome</keyword>
<comment type="function">
    <text evidence="7 8">Cell wall formation. Catalyzes the addition of glutamate to the nucleotide precursor UDP-N-acetylmuramoyl-L-alanine (UMA).</text>
</comment>
<dbReference type="Proteomes" id="UP000182264">
    <property type="component" value="Chromosome"/>
</dbReference>
<sequence>MSAYAGKHVIVVGAGCTGLGLARFFLDRGADVTLSESRRREDIGGVEELAARGVRFDCGGHDAALMAAADLVAISPGIALDVPAVAGAMAAGVPVLGEIEIAARELAAPMIAITGTNGKSTTTCLVGEILQRWNRRAFVGGNLGTPLIEATRDSDWDWIVAEISSFQMEAIETFRPRYGLLLNLTEDHLDRYPDMASYVAAKLRLFENMTAADVAILNADDALVMRCAEALPCRKICFSSSRVLQQGMGFDGQDIVWRFDGGEQRFAVSQLRLKGLHNVENAMAALIAPLLEGCPADLAWQAVCGFSGLDHRMVRVRELDGVTWYDDSKGTNVGSVVKSLAGLEAPVTLIAGGKDKGGDYAPLAQLMRDKVAHLILIGQAADRMQQAFSGLTGILRAATLEEAVQMAFDLTAPGGTVLLSPGCSSFDMFRSYAERGAVFCRAVQALQSRG</sequence>
<dbReference type="RefSeq" id="WP_072287211.1">
    <property type="nucleotide sequence ID" value="NZ_CP015455.1"/>
</dbReference>
<dbReference type="STRING" id="29542.A6070_04275"/>
<keyword evidence="7 8" id="KW-0961">Cell wall biogenesis/degradation</keyword>
<dbReference type="SUPFAM" id="SSF53244">
    <property type="entry name" value="MurD-like peptide ligases, peptide-binding domain"/>
    <property type="match status" value="1"/>
</dbReference>
<organism evidence="11 12">
    <name type="scientific">Syntrophotalea acetylenica</name>
    <name type="common">Pelobacter acetylenicus</name>
    <dbReference type="NCBI Taxonomy" id="29542"/>
    <lineage>
        <taxon>Bacteria</taxon>
        <taxon>Pseudomonadati</taxon>
        <taxon>Thermodesulfobacteriota</taxon>
        <taxon>Desulfuromonadia</taxon>
        <taxon>Desulfuromonadales</taxon>
        <taxon>Syntrophotaleaceae</taxon>
        <taxon>Syntrophotalea</taxon>
    </lineage>
</organism>
<keyword evidence="7 8" id="KW-0132">Cell division</keyword>
<dbReference type="Pfam" id="PF02875">
    <property type="entry name" value="Mur_ligase_C"/>
    <property type="match status" value="1"/>
</dbReference>
<dbReference type="KEGG" id="pace:A6070_04275"/>
<comment type="catalytic activity">
    <reaction evidence="7 8">
        <text>UDP-N-acetyl-alpha-D-muramoyl-L-alanine + D-glutamate + ATP = UDP-N-acetyl-alpha-D-muramoyl-L-alanyl-D-glutamate + ADP + phosphate + H(+)</text>
        <dbReference type="Rhea" id="RHEA:16429"/>
        <dbReference type="ChEBI" id="CHEBI:15378"/>
        <dbReference type="ChEBI" id="CHEBI:29986"/>
        <dbReference type="ChEBI" id="CHEBI:30616"/>
        <dbReference type="ChEBI" id="CHEBI:43474"/>
        <dbReference type="ChEBI" id="CHEBI:83898"/>
        <dbReference type="ChEBI" id="CHEBI:83900"/>
        <dbReference type="ChEBI" id="CHEBI:456216"/>
        <dbReference type="EC" id="6.3.2.9"/>
    </reaction>
</comment>
<reference evidence="11 12" key="1">
    <citation type="journal article" date="2017" name="Genome Announc.">
        <title>Complete Genome Sequences of Two Acetylene-Fermenting Pelobacter acetylenicus Strains.</title>
        <authorList>
            <person name="Sutton J.M."/>
            <person name="Baesman S.M."/>
            <person name="Fierst J.L."/>
            <person name="Poret-Peterson A.T."/>
            <person name="Oremland R.S."/>
            <person name="Dunlap D.S."/>
            <person name="Akob D.M."/>
        </authorList>
    </citation>
    <scope>NUCLEOTIDE SEQUENCE [LARGE SCALE GENOMIC DNA]</scope>
    <source>
        <strain evidence="11 12">DSM 3247</strain>
    </source>
</reference>
<dbReference type="SUPFAM" id="SSF53623">
    <property type="entry name" value="MurD-like peptide ligases, catalytic domain"/>
    <property type="match status" value="1"/>
</dbReference>
<dbReference type="PANTHER" id="PTHR43692">
    <property type="entry name" value="UDP-N-ACETYLMURAMOYLALANINE--D-GLUTAMATE LIGASE"/>
    <property type="match status" value="1"/>
</dbReference>
<dbReference type="PANTHER" id="PTHR43692:SF1">
    <property type="entry name" value="UDP-N-ACETYLMURAMOYLALANINE--D-GLUTAMATE LIGASE"/>
    <property type="match status" value="1"/>
</dbReference>
<keyword evidence="7 8" id="KW-0133">Cell shape</keyword>
<comment type="similarity">
    <text evidence="7">Belongs to the MurCDEF family.</text>
</comment>
<evidence type="ECO:0000313" key="12">
    <source>
        <dbReference type="Proteomes" id="UP000182264"/>
    </source>
</evidence>
<evidence type="ECO:0000256" key="4">
    <source>
        <dbReference type="ARBA" id="ARBA00022598"/>
    </source>
</evidence>
<dbReference type="EC" id="6.3.2.9" evidence="7 8"/>
<dbReference type="Gene3D" id="3.90.190.20">
    <property type="entry name" value="Mur ligase, C-terminal domain"/>
    <property type="match status" value="1"/>
</dbReference>
<proteinExistence type="inferred from homology"/>
<dbReference type="OrthoDB" id="9809796at2"/>
<dbReference type="UniPathway" id="UPA00219"/>
<evidence type="ECO:0000259" key="9">
    <source>
        <dbReference type="Pfam" id="PF02875"/>
    </source>
</evidence>
<evidence type="ECO:0000256" key="3">
    <source>
        <dbReference type="ARBA" id="ARBA00022490"/>
    </source>
</evidence>
<evidence type="ECO:0000256" key="6">
    <source>
        <dbReference type="ARBA" id="ARBA00022840"/>
    </source>
</evidence>
<dbReference type="Gene3D" id="3.40.50.720">
    <property type="entry name" value="NAD(P)-binding Rossmann-like Domain"/>
    <property type="match status" value="1"/>
</dbReference>
<accession>A0A1L3GHH6</accession>
<dbReference type="InterPro" id="IPR036615">
    <property type="entry name" value="Mur_ligase_C_dom_sf"/>
</dbReference>
<keyword evidence="5 7" id="KW-0547">Nucleotide-binding</keyword>
<dbReference type="GO" id="GO:0071555">
    <property type="term" value="P:cell wall organization"/>
    <property type="evidence" value="ECO:0007669"/>
    <property type="project" value="UniProtKB-KW"/>
</dbReference>
<keyword evidence="7 8" id="KW-0573">Peptidoglycan synthesis</keyword>
<dbReference type="InterPro" id="IPR004101">
    <property type="entry name" value="Mur_ligase_C"/>
</dbReference>
<evidence type="ECO:0000259" key="10">
    <source>
        <dbReference type="Pfam" id="PF08245"/>
    </source>
</evidence>
<evidence type="ECO:0000256" key="2">
    <source>
        <dbReference type="ARBA" id="ARBA00004752"/>
    </source>
</evidence>
<dbReference type="InterPro" id="IPR005762">
    <property type="entry name" value="MurD"/>
</dbReference>
<feature type="binding site" evidence="7">
    <location>
        <begin position="115"/>
        <end position="121"/>
    </location>
    <ligand>
        <name>ATP</name>
        <dbReference type="ChEBI" id="CHEBI:30616"/>
    </ligand>
</feature>
<dbReference type="GO" id="GO:0009252">
    <property type="term" value="P:peptidoglycan biosynthetic process"/>
    <property type="evidence" value="ECO:0007669"/>
    <property type="project" value="UniProtKB-UniRule"/>
</dbReference>
<dbReference type="Pfam" id="PF08245">
    <property type="entry name" value="Mur_ligase_M"/>
    <property type="match status" value="1"/>
</dbReference>
<dbReference type="InterPro" id="IPR013221">
    <property type="entry name" value="Mur_ligase_cen"/>
</dbReference>
<dbReference type="InterPro" id="IPR036565">
    <property type="entry name" value="Mur-like_cat_sf"/>
</dbReference>